<dbReference type="CTD" id="9808978"/>
<dbReference type="EMBL" id="DS268444">
    <property type="protein sequence ID" value="EFP01800.1"/>
    <property type="molecule type" value="Genomic_DNA"/>
</dbReference>
<proteinExistence type="predicted"/>
<name>E3MH62_CAERE</name>
<dbReference type="GeneID" id="9808978"/>
<dbReference type="HOGENOM" id="CLU_1338670_0_0_1"/>
<dbReference type="AlphaFoldDB" id="E3MH62"/>
<dbReference type="KEGG" id="crq:GCK72_021527"/>
<organism evidence="2">
    <name type="scientific">Caenorhabditis remanei</name>
    <name type="common">Caenorhabditis vulgaris</name>
    <dbReference type="NCBI Taxonomy" id="31234"/>
    <lineage>
        <taxon>Eukaryota</taxon>
        <taxon>Metazoa</taxon>
        <taxon>Ecdysozoa</taxon>
        <taxon>Nematoda</taxon>
        <taxon>Chromadorea</taxon>
        <taxon>Rhabditida</taxon>
        <taxon>Rhabditina</taxon>
        <taxon>Rhabditomorpha</taxon>
        <taxon>Rhabditoidea</taxon>
        <taxon>Rhabditidae</taxon>
        <taxon>Peloderinae</taxon>
        <taxon>Caenorhabditis</taxon>
    </lineage>
</organism>
<accession>E3MH62</accession>
<sequence>MPTGASFGYQQCSRCNERKKDLFRILSENLFCSVCYPRFLKSQEETRCTNIVCQALPRQGFKLRTHPVTKLKICYSCYSYVYRYGRDREKIRAWNKPRGVKRSSQEEPRKKKLRKMLQSVKAAKSHGVTDSETTTTSDDTFQLLMISMPTTVEVIKISKVVTGFDAKLDGPEVLKTVKRKPISTFVIDELLKPKGHHLQDSQRKN</sequence>
<evidence type="ECO:0000313" key="1">
    <source>
        <dbReference type="EMBL" id="EFP01800.1"/>
    </source>
</evidence>
<dbReference type="RefSeq" id="XP_003104647.2">
    <property type="nucleotide sequence ID" value="XM_003104599.2"/>
</dbReference>
<gene>
    <name evidence="1" type="ORF">CRE_23523</name>
</gene>
<keyword evidence="2" id="KW-1185">Reference proteome</keyword>
<reference evidence="1" key="1">
    <citation type="submission" date="2007-07" db="EMBL/GenBank/DDBJ databases">
        <title>PCAP assembly of the Caenorhabditis remanei genome.</title>
        <authorList>
            <consortium name="The Caenorhabditis remanei Sequencing Consortium"/>
            <person name="Wilson R.K."/>
        </authorList>
    </citation>
    <scope>NUCLEOTIDE SEQUENCE [LARGE SCALE GENOMIC DNA]</scope>
    <source>
        <strain evidence="1">PB4641</strain>
    </source>
</reference>
<dbReference type="InParanoid" id="E3MH62"/>
<evidence type="ECO:0000313" key="2">
    <source>
        <dbReference type="Proteomes" id="UP000008281"/>
    </source>
</evidence>
<protein>
    <submittedName>
        <fullName evidence="1">Uncharacterized protein</fullName>
    </submittedName>
</protein>
<dbReference type="Proteomes" id="UP000008281">
    <property type="component" value="Unassembled WGS sequence"/>
</dbReference>